<comment type="caution">
    <text evidence="1">The sequence shown here is derived from an EMBL/GenBank/DDBJ whole genome shotgun (WGS) entry which is preliminary data.</text>
</comment>
<dbReference type="AlphaFoldDB" id="A0A268NXH4"/>
<sequence length="68" mass="7896">MQREDSTLLNLTCDVEQPLFNRGRDAMKRGVVKTDFFGRSIEVLSDDSLTDYQEYFKSTQMAGNNHKF</sequence>
<evidence type="ECO:0000313" key="2">
    <source>
        <dbReference type="Proteomes" id="UP000216207"/>
    </source>
</evidence>
<organism evidence="1 2">
    <name type="scientific">Shouchella clausii</name>
    <name type="common">Alkalihalobacillus clausii</name>
    <dbReference type="NCBI Taxonomy" id="79880"/>
    <lineage>
        <taxon>Bacteria</taxon>
        <taxon>Bacillati</taxon>
        <taxon>Bacillota</taxon>
        <taxon>Bacilli</taxon>
        <taxon>Bacillales</taxon>
        <taxon>Bacillaceae</taxon>
        <taxon>Shouchella</taxon>
    </lineage>
</organism>
<name>A0A268NXH4_SHOCL</name>
<accession>A0A268NXH4</accession>
<dbReference type="Proteomes" id="UP000216207">
    <property type="component" value="Unassembled WGS sequence"/>
</dbReference>
<reference evidence="1 2" key="1">
    <citation type="submission" date="2017-07" db="EMBL/GenBank/DDBJ databases">
        <title>Isolation and whole genome analysis of endospore-forming bacteria from heroin.</title>
        <authorList>
            <person name="Kalinowski J."/>
            <person name="Ahrens B."/>
            <person name="Al-Dilaimi A."/>
            <person name="Winkler A."/>
            <person name="Wibberg D."/>
            <person name="Schleenbecker U."/>
            <person name="Ruckert C."/>
            <person name="Wolfel R."/>
            <person name="Grass G."/>
        </authorList>
    </citation>
    <scope>NUCLEOTIDE SEQUENCE [LARGE SCALE GENOMIC DNA]</scope>
    <source>
        <strain evidence="1 2">7539</strain>
    </source>
</reference>
<dbReference type="EMBL" id="NPCC01000023">
    <property type="protein sequence ID" value="PAE88108.1"/>
    <property type="molecule type" value="Genomic_DNA"/>
</dbReference>
<evidence type="ECO:0000313" key="1">
    <source>
        <dbReference type="EMBL" id="PAE88108.1"/>
    </source>
</evidence>
<gene>
    <name evidence="1" type="ORF">CHH72_14765</name>
</gene>
<protein>
    <submittedName>
        <fullName evidence="1">Uncharacterized protein</fullName>
    </submittedName>
</protein>
<proteinExistence type="predicted"/>